<protein>
    <submittedName>
        <fullName evidence="2">DNA binding</fullName>
    </submittedName>
</protein>
<feature type="region of interest" description="Disordered" evidence="1">
    <location>
        <begin position="1"/>
        <end position="61"/>
    </location>
</feature>
<evidence type="ECO:0000313" key="3">
    <source>
        <dbReference type="Proteomes" id="UP000325081"/>
    </source>
</evidence>
<name>A0A5A7QA50_STRAF</name>
<organism evidence="2 3">
    <name type="scientific">Striga asiatica</name>
    <name type="common">Asiatic witchweed</name>
    <name type="synonym">Buchnera asiatica</name>
    <dbReference type="NCBI Taxonomy" id="4170"/>
    <lineage>
        <taxon>Eukaryota</taxon>
        <taxon>Viridiplantae</taxon>
        <taxon>Streptophyta</taxon>
        <taxon>Embryophyta</taxon>
        <taxon>Tracheophyta</taxon>
        <taxon>Spermatophyta</taxon>
        <taxon>Magnoliopsida</taxon>
        <taxon>eudicotyledons</taxon>
        <taxon>Gunneridae</taxon>
        <taxon>Pentapetalae</taxon>
        <taxon>asterids</taxon>
        <taxon>lamiids</taxon>
        <taxon>Lamiales</taxon>
        <taxon>Orobanchaceae</taxon>
        <taxon>Buchnereae</taxon>
        <taxon>Striga</taxon>
    </lineage>
</organism>
<feature type="compositionally biased region" description="Low complexity" evidence="1">
    <location>
        <begin position="1"/>
        <end position="26"/>
    </location>
</feature>
<comment type="caution">
    <text evidence="2">The sequence shown here is derived from an EMBL/GenBank/DDBJ whole genome shotgun (WGS) entry which is preliminary data.</text>
</comment>
<evidence type="ECO:0000256" key="1">
    <source>
        <dbReference type="SAM" id="MobiDB-lite"/>
    </source>
</evidence>
<gene>
    <name evidence="2" type="ORF">STAS_18576</name>
</gene>
<sequence length="116" mass="12990">MLESPSTSVQSGSTSSTTMSYESSATDTDGYSRSISDSTAFSLSEKDSLNRGSKSSCWAQPRAETPKFLNNPVLFDRIKLGNREIDFVVKESYAQRSCNNAMYHKNYDRLYTKNES</sequence>
<evidence type="ECO:0000313" key="2">
    <source>
        <dbReference type="EMBL" id="GER41838.1"/>
    </source>
</evidence>
<proteinExistence type="predicted"/>
<reference evidence="3" key="1">
    <citation type="journal article" date="2019" name="Curr. Biol.">
        <title>Genome Sequence of Striga asiatica Provides Insight into the Evolution of Plant Parasitism.</title>
        <authorList>
            <person name="Yoshida S."/>
            <person name="Kim S."/>
            <person name="Wafula E.K."/>
            <person name="Tanskanen J."/>
            <person name="Kim Y.M."/>
            <person name="Honaas L."/>
            <person name="Yang Z."/>
            <person name="Spallek T."/>
            <person name="Conn C.E."/>
            <person name="Ichihashi Y."/>
            <person name="Cheong K."/>
            <person name="Cui S."/>
            <person name="Der J.P."/>
            <person name="Gundlach H."/>
            <person name="Jiao Y."/>
            <person name="Hori C."/>
            <person name="Ishida J.K."/>
            <person name="Kasahara H."/>
            <person name="Kiba T."/>
            <person name="Kim M.S."/>
            <person name="Koo N."/>
            <person name="Laohavisit A."/>
            <person name="Lee Y.H."/>
            <person name="Lumba S."/>
            <person name="McCourt P."/>
            <person name="Mortimer J.C."/>
            <person name="Mutuku J.M."/>
            <person name="Nomura T."/>
            <person name="Sasaki-Sekimoto Y."/>
            <person name="Seto Y."/>
            <person name="Wang Y."/>
            <person name="Wakatake T."/>
            <person name="Sakakibara H."/>
            <person name="Demura T."/>
            <person name="Yamaguchi S."/>
            <person name="Yoneyama K."/>
            <person name="Manabe R.I."/>
            <person name="Nelson D.C."/>
            <person name="Schulman A.H."/>
            <person name="Timko M.P."/>
            <person name="dePamphilis C.W."/>
            <person name="Choi D."/>
            <person name="Shirasu K."/>
        </authorList>
    </citation>
    <scope>NUCLEOTIDE SEQUENCE [LARGE SCALE GENOMIC DNA]</scope>
    <source>
        <strain evidence="3">cv. UVA1</strain>
    </source>
</reference>
<accession>A0A5A7QA50</accession>
<dbReference type="AlphaFoldDB" id="A0A5A7QA50"/>
<dbReference type="EMBL" id="BKCP01006183">
    <property type="protein sequence ID" value="GER41838.1"/>
    <property type="molecule type" value="Genomic_DNA"/>
</dbReference>
<feature type="compositionally biased region" description="Polar residues" evidence="1">
    <location>
        <begin position="27"/>
        <end position="42"/>
    </location>
</feature>
<keyword evidence="3" id="KW-1185">Reference proteome</keyword>
<dbReference type="Proteomes" id="UP000325081">
    <property type="component" value="Unassembled WGS sequence"/>
</dbReference>